<dbReference type="EMBL" id="FNSQ01000005">
    <property type="protein sequence ID" value="SEB67365.1"/>
    <property type="molecule type" value="Genomic_DNA"/>
</dbReference>
<comment type="subcellular location">
    <subcellularLocation>
        <location evidence="1">Cell membrane</location>
        <topology evidence="1">Multi-pass membrane protein</topology>
    </subcellularLocation>
</comment>
<evidence type="ECO:0000256" key="4">
    <source>
        <dbReference type="ARBA" id="ARBA00022989"/>
    </source>
</evidence>
<dbReference type="GO" id="GO:0005886">
    <property type="term" value="C:plasma membrane"/>
    <property type="evidence" value="ECO:0007669"/>
    <property type="project" value="UniProtKB-SubCell"/>
</dbReference>
<feature type="transmembrane region" description="Helical" evidence="6">
    <location>
        <begin position="14"/>
        <end position="47"/>
    </location>
</feature>
<name>A0A1H4LAM2_9MICO</name>
<dbReference type="Pfam" id="PF00753">
    <property type="entry name" value="Lactamase_B"/>
    <property type="match status" value="1"/>
</dbReference>
<reference evidence="9" key="1">
    <citation type="submission" date="2016-10" db="EMBL/GenBank/DDBJ databases">
        <authorList>
            <person name="Varghese N."/>
            <person name="Submissions S."/>
        </authorList>
    </citation>
    <scope>NUCLEOTIDE SEQUENCE [LARGE SCALE GENOMIC DNA]</scope>
    <source>
        <strain evidence="9">DSM 16089</strain>
    </source>
</reference>
<evidence type="ECO:0000259" key="7">
    <source>
        <dbReference type="SMART" id="SM00849"/>
    </source>
</evidence>
<keyword evidence="9" id="KW-1185">Reference proteome</keyword>
<keyword evidence="3 6" id="KW-0812">Transmembrane</keyword>
<dbReference type="SUPFAM" id="SSF56281">
    <property type="entry name" value="Metallo-hydrolase/oxidoreductase"/>
    <property type="match status" value="1"/>
</dbReference>
<feature type="transmembrane region" description="Helical" evidence="6">
    <location>
        <begin position="359"/>
        <end position="380"/>
    </location>
</feature>
<evidence type="ECO:0000256" key="1">
    <source>
        <dbReference type="ARBA" id="ARBA00004651"/>
    </source>
</evidence>
<dbReference type="InterPro" id="IPR004477">
    <property type="entry name" value="ComEC_N"/>
</dbReference>
<feature type="transmembrane region" description="Helical" evidence="6">
    <location>
        <begin position="330"/>
        <end position="347"/>
    </location>
</feature>
<dbReference type="SMART" id="SM00849">
    <property type="entry name" value="Lactamase_B"/>
    <property type="match status" value="1"/>
</dbReference>
<dbReference type="NCBIfam" id="TIGR00360">
    <property type="entry name" value="ComEC_N-term"/>
    <property type="match status" value="1"/>
</dbReference>
<proteinExistence type="predicted"/>
<evidence type="ECO:0000313" key="9">
    <source>
        <dbReference type="Proteomes" id="UP000183750"/>
    </source>
</evidence>
<dbReference type="Gene3D" id="3.60.15.10">
    <property type="entry name" value="Ribonuclease Z/Hydroxyacylglutathione hydrolase-like"/>
    <property type="match status" value="1"/>
</dbReference>
<keyword evidence="5 6" id="KW-0472">Membrane</keyword>
<dbReference type="Proteomes" id="UP000183750">
    <property type="component" value="Unassembled WGS sequence"/>
</dbReference>
<evidence type="ECO:0000313" key="8">
    <source>
        <dbReference type="EMBL" id="SEB67365.1"/>
    </source>
</evidence>
<evidence type="ECO:0000256" key="3">
    <source>
        <dbReference type="ARBA" id="ARBA00022692"/>
    </source>
</evidence>
<evidence type="ECO:0000256" key="5">
    <source>
        <dbReference type="ARBA" id="ARBA00023136"/>
    </source>
</evidence>
<keyword evidence="4 6" id="KW-1133">Transmembrane helix</keyword>
<evidence type="ECO:0000256" key="2">
    <source>
        <dbReference type="ARBA" id="ARBA00022475"/>
    </source>
</evidence>
<protein>
    <submittedName>
        <fullName evidence="8">Competence protein ComEC</fullName>
    </submittedName>
</protein>
<dbReference type="AlphaFoldDB" id="A0A1H4LAM2"/>
<accession>A0A1H4LAM2</accession>
<dbReference type="PANTHER" id="PTHR30619:SF1">
    <property type="entry name" value="RECOMBINATION PROTEIN 2"/>
    <property type="match status" value="1"/>
</dbReference>
<gene>
    <name evidence="8" type="ORF">SAMN04489807_1712</name>
</gene>
<feature type="transmembrane region" description="Helical" evidence="6">
    <location>
        <begin position="483"/>
        <end position="502"/>
    </location>
</feature>
<organism evidence="8 9">
    <name type="scientific">Microbacterium hydrocarbonoxydans</name>
    <dbReference type="NCBI Taxonomy" id="273678"/>
    <lineage>
        <taxon>Bacteria</taxon>
        <taxon>Bacillati</taxon>
        <taxon>Actinomycetota</taxon>
        <taxon>Actinomycetes</taxon>
        <taxon>Micrococcales</taxon>
        <taxon>Microbacteriaceae</taxon>
        <taxon>Microbacterium</taxon>
    </lineage>
</organism>
<dbReference type="CDD" id="cd07731">
    <property type="entry name" value="ComA-like_MBL-fold"/>
    <property type="match status" value="1"/>
</dbReference>
<dbReference type="PANTHER" id="PTHR30619">
    <property type="entry name" value="DNA INTERNALIZATION/COMPETENCE PROTEIN COMEC/REC2"/>
    <property type="match status" value="1"/>
</dbReference>
<dbReference type="InterPro" id="IPR036866">
    <property type="entry name" value="RibonucZ/Hydroxyglut_hydro"/>
</dbReference>
<feature type="transmembrane region" description="Helical" evidence="6">
    <location>
        <begin position="261"/>
        <end position="278"/>
    </location>
</feature>
<feature type="transmembrane region" description="Helical" evidence="6">
    <location>
        <begin position="445"/>
        <end position="471"/>
    </location>
</feature>
<feature type="transmembrane region" description="Helical" evidence="6">
    <location>
        <begin position="284"/>
        <end position="300"/>
    </location>
</feature>
<dbReference type="InterPro" id="IPR001279">
    <property type="entry name" value="Metallo-B-lactamas"/>
</dbReference>
<dbReference type="RefSeq" id="WP_245647359.1">
    <property type="nucleotide sequence ID" value="NZ_FNSQ01000005.1"/>
</dbReference>
<dbReference type="InterPro" id="IPR052159">
    <property type="entry name" value="Competence_DNA_uptake"/>
</dbReference>
<keyword evidence="2" id="KW-1003">Cell membrane</keyword>
<sequence>MRRDLRLLPVAGGVWAVALLCVFVPAAAGWCALAAAGGAAFVCELVLRRADRAASRAALVLVVLSAMAAVSISALASLSARESVASWDGRVVEATGDVTSSASVGRDGRLWMEVQLTGIGSPGDVAPASAPVRIGIAPADGFDLGSHVRVTGEASATDPGERSALVVYASAAAVEAPASGVFAVAADLRAGFVERSSMLPDPGAGLLPGLAVGDTRAVSMELNDDMRTSGLSHLTAVSGANCAIVVGAVFWLAAWCGAGRAVRVISAAVGLAGFVILVTPEPSVIRAAVMAGVAMMSVLIGRPRAGVGMLALSVVAILIADPWLASTPGFALSAVASGALILLAPPLAKELRRWMPGPLALAIAVPAAAQLACGPIIALFAEQQSLVGLVANLLAAPAAPLATVIGLLACLTAPVPVMADLFTASAWLPAAWISETAHLTAALPFAQVLVVPGLLSAAVVGIVSLAAGIVLADGLRAIPAARVASGAILTVVLALGCAQVVLRGPLAAMTNPDGWAVAACDVGQGDAFVIRSQGSIAVIDTGPDPAPLADCLRGLGVTRIDLLVLTHFDLDHVGGVDAVQGMADVVLHGPPGDVGDQAILQRLADGGATVTTAYAGLRGELGGASWRVLWPTRDLRAFPPGNDSSVVVEVGGAEVPRSLFLGDLSAEAQRMLARTAPLSGGYAVVKVAHHGSADQDAQLYADLRPTVALFSAGAGNDYGHPRIETLDLLGATGASVLRTDQQGRLLVGLREGDLQLWTENRPP</sequence>
<feature type="domain" description="Metallo-beta-lactamase" evidence="7">
    <location>
        <begin position="524"/>
        <end position="713"/>
    </location>
</feature>
<dbReference type="InterPro" id="IPR035681">
    <property type="entry name" value="ComA-like_MBL"/>
</dbReference>
<feature type="transmembrane region" description="Helical" evidence="6">
    <location>
        <begin position="386"/>
        <end position="408"/>
    </location>
</feature>
<feature type="transmembrane region" description="Helical" evidence="6">
    <location>
        <begin position="59"/>
        <end position="80"/>
    </location>
</feature>
<evidence type="ECO:0000256" key="6">
    <source>
        <dbReference type="SAM" id="Phobius"/>
    </source>
</evidence>
<feature type="transmembrane region" description="Helical" evidence="6">
    <location>
        <begin position="230"/>
        <end position="254"/>
    </location>
</feature>
<dbReference type="Pfam" id="PF03772">
    <property type="entry name" value="Competence"/>
    <property type="match status" value="1"/>
</dbReference>